<dbReference type="Gene3D" id="2.20.25.10">
    <property type="match status" value="1"/>
</dbReference>
<keyword evidence="5 12" id="KW-0863">Zinc-finger</keyword>
<dbReference type="Pfam" id="PF08271">
    <property type="entry name" value="Zn_Ribbon_TF"/>
    <property type="match status" value="1"/>
</dbReference>
<dbReference type="InterPro" id="IPR000812">
    <property type="entry name" value="TFIIB"/>
</dbReference>
<keyword evidence="7" id="KW-0805">Transcription regulation</keyword>
<dbReference type="SMART" id="SM00385">
    <property type="entry name" value="CYCLIN"/>
    <property type="match status" value="2"/>
</dbReference>
<feature type="region of interest" description="Disordered" evidence="13">
    <location>
        <begin position="649"/>
        <end position="699"/>
    </location>
</feature>
<evidence type="ECO:0000256" key="4">
    <source>
        <dbReference type="ARBA" id="ARBA00022737"/>
    </source>
</evidence>
<dbReference type="GO" id="GO:0000126">
    <property type="term" value="C:transcription factor TFIIIB complex"/>
    <property type="evidence" value="ECO:0007669"/>
    <property type="project" value="EnsemblMetazoa"/>
</dbReference>
<dbReference type="OrthoDB" id="511529at2759"/>
<dbReference type="eggNOG" id="KOG1598">
    <property type="taxonomic scope" value="Eukaryota"/>
</dbReference>
<organism evidence="15 16">
    <name type="scientific">Drosophila willistoni</name>
    <name type="common">Fruit fly</name>
    <dbReference type="NCBI Taxonomy" id="7260"/>
    <lineage>
        <taxon>Eukaryota</taxon>
        <taxon>Metazoa</taxon>
        <taxon>Ecdysozoa</taxon>
        <taxon>Arthropoda</taxon>
        <taxon>Hexapoda</taxon>
        <taxon>Insecta</taxon>
        <taxon>Pterygota</taxon>
        <taxon>Neoptera</taxon>
        <taxon>Endopterygota</taxon>
        <taxon>Diptera</taxon>
        <taxon>Brachycera</taxon>
        <taxon>Muscomorpha</taxon>
        <taxon>Ephydroidea</taxon>
        <taxon>Drosophilidae</taxon>
        <taxon>Drosophila</taxon>
        <taxon>Sophophora</taxon>
    </lineage>
</organism>
<dbReference type="SUPFAM" id="SSF47954">
    <property type="entry name" value="Cyclin-like"/>
    <property type="match status" value="2"/>
</dbReference>
<evidence type="ECO:0000256" key="13">
    <source>
        <dbReference type="SAM" id="MobiDB-lite"/>
    </source>
</evidence>
<keyword evidence="16" id="KW-1185">Reference proteome</keyword>
<dbReference type="GO" id="GO:0001006">
    <property type="term" value="F:RNA polymerase III type 3 promoter sequence-specific DNA binding"/>
    <property type="evidence" value="ECO:0007669"/>
    <property type="project" value="EnsemblMetazoa"/>
</dbReference>
<keyword evidence="4" id="KW-0677">Repeat</keyword>
<dbReference type="SMR" id="B4N9S9"/>
<dbReference type="InterPro" id="IPR013137">
    <property type="entry name" value="Znf_TFIIB"/>
</dbReference>
<dbReference type="HOGENOM" id="CLU_010293_2_1_1"/>
<dbReference type="PhylomeDB" id="B4N9S9"/>
<keyword evidence="10" id="KW-0539">Nucleus</keyword>
<dbReference type="Gene3D" id="1.10.472.10">
    <property type="entry name" value="Cyclin-like"/>
    <property type="match status" value="2"/>
</dbReference>
<evidence type="ECO:0000256" key="11">
    <source>
        <dbReference type="ARBA" id="ARBA00031009"/>
    </source>
</evidence>
<dbReference type="PROSITE" id="PS51134">
    <property type="entry name" value="ZF_TFIIB"/>
    <property type="match status" value="1"/>
</dbReference>
<dbReference type="GO" id="GO:0000995">
    <property type="term" value="F:RNA polymerase III general transcription initiation factor activity"/>
    <property type="evidence" value="ECO:0007669"/>
    <property type="project" value="TreeGrafter"/>
</dbReference>
<evidence type="ECO:0000256" key="9">
    <source>
        <dbReference type="ARBA" id="ARBA00023163"/>
    </source>
</evidence>
<evidence type="ECO:0000256" key="5">
    <source>
        <dbReference type="ARBA" id="ARBA00022771"/>
    </source>
</evidence>
<dbReference type="FunFam" id="2.20.25.10:FF:000012">
    <property type="entry name" value="Putative transcription factor IIIB 90 kDa subunit"/>
    <property type="match status" value="1"/>
</dbReference>
<dbReference type="GO" id="GO:0001046">
    <property type="term" value="F:core promoter sequence-specific DNA binding"/>
    <property type="evidence" value="ECO:0007669"/>
    <property type="project" value="EnsemblMetazoa"/>
</dbReference>
<feature type="region of interest" description="Disordered" evidence="13">
    <location>
        <begin position="343"/>
        <end position="368"/>
    </location>
</feature>
<dbReference type="InterPro" id="IPR011665">
    <property type="entry name" value="BRF1_TBP-bd_dom"/>
</dbReference>
<gene>
    <name evidence="15" type="primary">Dwil\GK11456</name>
    <name evidence="15" type="ORF">Dwil_GK11456</name>
</gene>
<dbReference type="InterPro" id="IPR013763">
    <property type="entry name" value="Cyclin-like_dom"/>
</dbReference>
<dbReference type="CDD" id="cd20554">
    <property type="entry name" value="CYCLIN_TFIIIB90_rpt2"/>
    <property type="match status" value="1"/>
</dbReference>
<dbReference type="PANTHER" id="PTHR11618">
    <property type="entry name" value="TRANSCRIPTION INITIATION FACTOR IIB-RELATED"/>
    <property type="match status" value="1"/>
</dbReference>
<dbReference type="FunFam" id="1.20.5.650:FF:000007">
    <property type="entry name" value="transcription factor IIIB 90 kDa subunit"/>
    <property type="match status" value="1"/>
</dbReference>
<dbReference type="EMBL" id="CH964232">
    <property type="protein sequence ID" value="EDW80644.2"/>
    <property type="molecule type" value="Genomic_DNA"/>
</dbReference>
<dbReference type="InParanoid" id="B4N9S9"/>
<feature type="compositionally biased region" description="Polar residues" evidence="13">
    <location>
        <begin position="346"/>
        <end position="359"/>
    </location>
</feature>
<evidence type="ECO:0000256" key="7">
    <source>
        <dbReference type="ARBA" id="ARBA00023015"/>
    </source>
</evidence>
<feature type="compositionally biased region" description="Basic and acidic residues" evidence="13">
    <location>
        <begin position="481"/>
        <end position="494"/>
    </location>
</feature>
<dbReference type="AlphaFoldDB" id="B4N9S9"/>
<evidence type="ECO:0000256" key="8">
    <source>
        <dbReference type="ARBA" id="ARBA00023159"/>
    </source>
</evidence>
<comment type="subcellular location">
    <subcellularLocation>
        <location evidence="1">Nucleus</location>
    </subcellularLocation>
</comment>
<comment type="similarity">
    <text evidence="2">Belongs to the TFIIB family.</text>
</comment>
<dbReference type="Pfam" id="PF07741">
    <property type="entry name" value="BRF1"/>
    <property type="match status" value="1"/>
</dbReference>
<feature type="compositionally biased region" description="Acidic residues" evidence="13">
    <location>
        <begin position="683"/>
        <end position="699"/>
    </location>
</feature>
<dbReference type="SUPFAM" id="SSF57783">
    <property type="entry name" value="Zinc beta-ribbon"/>
    <property type="match status" value="1"/>
</dbReference>
<evidence type="ECO:0000313" key="16">
    <source>
        <dbReference type="Proteomes" id="UP000007798"/>
    </source>
</evidence>
<dbReference type="Proteomes" id="UP000007798">
    <property type="component" value="Unassembled WGS sequence"/>
</dbReference>
<evidence type="ECO:0000259" key="14">
    <source>
        <dbReference type="PROSITE" id="PS51134"/>
    </source>
</evidence>
<dbReference type="PANTHER" id="PTHR11618:SF4">
    <property type="entry name" value="TRANSCRIPTION FACTOR IIIB 90 KDA SUBUNIT"/>
    <property type="match status" value="1"/>
</dbReference>
<sequence length="699" mass="77998">MSSGLKCRNCGSNEIEEDNARGDRVCMNCGSVLEDSLIVSEVQFEEAGHGAVAIGQFVSAESSGGATNYGYGKFQVGSGTESREVTIKKAKKDITLLCQQLQLSQHYADTALNFFKMALGRHLTRGRKSTHIYAACVYMTCRTEGTSHLLIDISDVQQICSYELGRTYLKLSHALCINIPSVDPCLYIMRFANRLQLGAKTHEVSMTALRIVQRMKKDCMHSGRRPTGLCGAALLIAARMHDFSRTLVDVIGVVKIHESTLRKRLSEFAETPSGGLTLEEFMTVDLEREQDPPSFKAARKKDRERIKDMGEHELTDLQKQIDAQLEKDLGKCTKSVLRQFTKGKSESGSLPDSPRSFSENDLEMEESRQFIEQSNAKVIKEFIEGDSQEECKDDRQENIKRDSLVAGIEGLRPDIEAICRVTQSDLEDVERAKQTKDQELIVDDLNDDELDQYVLTEEEAVTKLNMWQTLNAEYLKEQKEREERLAKEREEGKPEKKKRKPPRKKIIGPSSTAGEAIEKMLQEKKISSKINYEILKTLIDVKGELTNEGASTSSGSSSTTANATATATTTNISNLVTQDIKPTTLEELQKTAIIVEDEPISRTKSGRSKPAYEIPGPSRKRAKVEMGLPVQVQENEPPVDTKPAVLMETDDLDEDAEAEADEVDAEPEAEPEATLQDMLNQGDGDDDEFGYGFDEEEDY</sequence>
<name>B4N9S9_DROWI</name>
<dbReference type="FunCoup" id="B4N9S9">
    <property type="interactions" value="358"/>
</dbReference>
<dbReference type="GO" id="GO:0017025">
    <property type="term" value="F:TBP-class protein binding"/>
    <property type="evidence" value="ECO:0007669"/>
    <property type="project" value="EnsemblMetazoa"/>
</dbReference>
<dbReference type="Gene3D" id="1.20.5.650">
    <property type="entry name" value="Single helix bin"/>
    <property type="match status" value="1"/>
</dbReference>
<accession>B4N9S9</accession>
<evidence type="ECO:0000313" key="15">
    <source>
        <dbReference type="EMBL" id="EDW80644.2"/>
    </source>
</evidence>
<evidence type="ECO:0000256" key="10">
    <source>
        <dbReference type="ARBA" id="ARBA00023242"/>
    </source>
</evidence>
<dbReference type="GO" id="GO:0008270">
    <property type="term" value="F:zinc ion binding"/>
    <property type="evidence" value="ECO:0007669"/>
    <property type="project" value="UniProtKB-KW"/>
</dbReference>
<feature type="compositionally biased region" description="Acidic residues" evidence="13">
    <location>
        <begin position="649"/>
        <end position="671"/>
    </location>
</feature>
<dbReference type="KEGG" id="dwi:6646935"/>
<keyword evidence="9" id="KW-0804">Transcription</keyword>
<feature type="region of interest" description="Disordered" evidence="13">
    <location>
        <begin position="599"/>
        <end position="623"/>
    </location>
</feature>
<dbReference type="InterPro" id="IPR013150">
    <property type="entry name" value="TFIIB_cyclin"/>
</dbReference>
<protein>
    <recommendedName>
        <fullName evidence="11">B-related factor 1</fullName>
    </recommendedName>
</protein>
<evidence type="ECO:0000256" key="2">
    <source>
        <dbReference type="ARBA" id="ARBA00010857"/>
    </source>
</evidence>
<dbReference type="PRINTS" id="PR00685">
    <property type="entry name" value="TIFACTORIIB"/>
</dbReference>
<proteinExistence type="inferred from homology"/>
<dbReference type="GO" id="GO:0005634">
    <property type="term" value="C:nucleus"/>
    <property type="evidence" value="ECO:0007669"/>
    <property type="project" value="UniProtKB-SubCell"/>
</dbReference>
<dbReference type="FunFam" id="1.10.472.10:FF:000002">
    <property type="entry name" value="Transcription factor IIIB 90 kDa subunit"/>
    <property type="match status" value="1"/>
</dbReference>
<evidence type="ECO:0000256" key="1">
    <source>
        <dbReference type="ARBA" id="ARBA00004123"/>
    </source>
</evidence>
<dbReference type="InterPro" id="IPR036915">
    <property type="entry name" value="Cyclin-like_sf"/>
</dbReference>
<feature type="region of interest" description="Disordered" evidence="13">
    <location>
        <begin position="481"/>
        <end position="512"/>
    </location>
</feature>
<feature type="compositionally biased region" description="Basic residues" evidence="13">
    <location>
        <begin position="495"/>
        <end position="506"/>
    </location>
</feature>
<dbReference type="GO" id="GO:0070897">
    <property type="term" value="P:transcription preinitiation complex assembly"/>
    <property type="evidence" value="ECO:0007669"/>
    <property type="project" value="InterPro"/>
</dbReference>
<keyword evidence="8" id="KW-0010">Activator</keyword>
<dbReference type="CDD" id="cd20553">
    <property type="entry name" value="CYCLIN_TFIIIB90_rpt1"/>
    <property type="match status" value="1"/>
</dbReference>
<evidence type="ECO:0000256" key="12">
    <source>
        <dbReference type="PROSITE-ProRule" id="PRU00469"/>
    </source>
</evidence>
<dbReference type="Pfam" id="PF00382">
    <property type="entry name" value="TFIIB"/>
    <property type="match status" value="2"/>
</dbReference>
<evidence type="ECO:0000256" key="6">
    <source>
        <dbReference type="ARBA" id="ARBA00022833"/>
    </source>
</evidence>
<keyword evidence="6" id="KW-0862">Zinc</keyword>
<dbReference type="STRING" id="7260.B4N9S9"/>
<dbReference type="GO" id="GO:0097550">
    <property type="term" value="C:transcription preinitiation complex"/>
    <property type="evidence" value="ECO:0007669"/>
    <property type="project" value="TreeGrafter"/>
</dbReference>
<dbReference type="FunFam" id="1.10.472.10:FF:000007">
    <property type="entry name" value="Transcription factor IIIB 90 kDa subunit"/>
    <property type="match status" value="1"/>
</dbReference>
<keyword evidence="3" id="KW-0479">Metal-binding</keyword>
<evidence type="ECO:0000256" key="3">
    <source>
        <dbReference type="ARBA" id="ARBA00022723"/>
    </source>
</evidence>
<feature type="domain" description="TFIIB-type" evidence="14">
    <location>
        <begin position="3"/>
        <end position="34"/>
    </location>
</feature>
<reference evidence="15 16" key="1">
    <citation type="journal article" date="2007" name="Nature">
        <title>Evolution of genes and genomes on the Drosophila phylogeny.</title>
        <authorList>
            <consortium name="Drosophila 12 Genomes Consortium"/>
            <person name="Clark A.G."/>
            <person name="Eisen M.B."/>
            <person name="Smith D.R."/>
            <person name="Bergman C.M."/>
            <person name="Oliver B."/>
            <person name="Markow T.A."/>
            <person name="Kaufman T.C."/>
            <person name="Kellis M."/>
            <person name="Gelbart W."/>
            <person name="Iyer V.N."/>
            <person name="Pollard D.A."/>
            <person name="Sackton T.B."/>
            <person name="Larracuente A.M."/>
            <person name="Singh N.D."/>
            <person name="Abad J.P."/>
            <person name="Abt D.N."/>
            <person name="Adryan B."/>
            <person name="Aguade M."/>
            <person name="Akashi H."/>
            <person name="Anderson W.W."/>
            <person name="Aquadro C.F."/>
            <person name="Ardell D.H."/>
            <person name="Arguello R."/>
            <person name="Artieri C.G."/>
            <person name="Barbash D.A."/>
            <person name="Barker D."/>
            <person name="Barsanti P."/>
            <person name="Batterham P."/>
            <person name="Batzoglou S."/>
            <person name="Begun D."/>
            <person name="Bhutkar A."/>
            <person name="Blanco E."/>
            <person name="Bosak S.A."/>
            <person name="Bradley R.K."/>
            <person name="Brand A.D."/>
            <person name="Brent M.R."/>
            <person name="Brooks A.N."/>
            <person name="Brown R.H."/>
            <person name="Butlin R.K."/>
            <person name="Caggese C."/>
            <person name="Calvi B.R."/>
            <person name="Bernardo de Carvalho A."/>
            <person name="Caspi A."/>
            <person name="Castrezana S."/>
            <person name="Celniker S.E."/>
            <person name="Chang J.L."/>
            <person name="Chapple C."/>
            <person name="Chatterji S."/>
            <person name="Chinwalla A."/>
            <person name="Civetta A."/>
            <person name="Clifton S.W."/>
            <person name="Comeron J.M."/>
            <person name="Costello J.C."/>
            <person name="Coyne J.A."/>
            <person name="Daub J."/>
            <person name="David R.G."/>
            <person name="Delcher A.L."/>
            <person name="Delehaunty K."/>
            <person name="Do C.B."/>
            <person name="Ebling H."/>
            <person name="Edwards K."/>
            <person name="Eickbush T."/>
            <person name="Evans J.D."/>
            <person name="Filipski A."/>
            <person name="Findeiss S."/>
            <person name="Freyhult E."/>
            <person name="Fulton L."/>
            <person name="Fulton R."/>
            <person name="Garcia A.C."/>
            <person name="Gardiner A."/>
            <person name="Garfield D.A."/>
            <person name="Garvin B.E."/>
            <person name="Gibson G."/>
            <person name="Gilbert D."/>
            <person name="Gnerre S."/>
            <person name="Godfrey J."/>
            <person name="Good R."/>
            <person name="Gotea V."/>
            <person name="Gravely B."/>
            <person name="Greenberg A.J."/>
            <person name="Griffiths-Jones S."/>
            <person name="Gross S."/>
            <person name="Guigo R."/>
            <person name="Gustafson E.A."/>
            <person name="Haerty W."/>
            <person name="Hahn M.W."/>
            <person name="Halligan D.L."/>
            <person name="Halpern A.L."/>
            <person name="Halter G.M."/>
            <person name="Han M.V."/>
            <person name="Heger A."/>
            <person name="Hillier L."/>
            <person name="Hinrichs A.S."/>
            <person name="Holmes I."/>
            <person name="Hoskins R.A."/>
            <person name="Hubisz M.J."/>
            <person name="Hultmark D."/>
            <person name="Huntley M.A."/>
            <person name="Jaffe D.B."/>
            <person name="Jagadeeshan S."/>
            <person name="Jeck W.R."/>
            <person name="Johnson J."/>
            <person name="Jones C.D."/>
            <person name="Jordan W.C."/>
            <person name="Karpen G.H."/>
            <person name="Kataoka E."/>
            <person name="Keightley P.D."/>
            <person name="Kheradpour P."/>
            <person name="Kirkness E.F."/>
            <person name="Koerich L.B."/>
            <person name="Kristiansen K."/>
            <person name="Kudrna D."/>
            <person name="Kulathinal R.J."/>
            <person name="Kumar S."/>
            <person name="Kwok R."/>
            <person name="Lander E."/>
            <person name="Langley C.H."/>
            <person name="Lapoint R."/>
            <person name="Lazzaro B.P."/>
            <person name="Lee S.J."/>
            <person name="Levesque L."/>
            <person name="Li R."/>
            <person name="Lin C.F."/>
            <person name="Lin M.F."/>
            <person name="Lindblad-Toh K."/>
            <person name="Llopart A."/>
            <person name="Long M."/>
            <person name="Low L."/>
            <person name="Lozovsky E."/>
            <person name="Lu J."/>
            <person name="Luo M."/>
            <person name="Machado C.A."/>
            <person name="Makalowski W."/>
            <person name="Marzo M."/>
            <person name="Matsuda M."/>
            <person name="Matzkin L."/>
            <person name="McAllister B."/>
            <person name="McBride C.S."/>
            <person name="McKernan B."/>
            <person name="McKernan K."/>
            <person name="Mendez-Lago M."/>
            <person name="Minx P."/>
            <person name="Mollenhauer M.U."/>
            <person name="Montooth K."/>
            <person name="Mount S.M."/>
            <person name="Mu X."/>
            <person name="Myers E."/>
            <person name="Negre B."/>
            <person name="Newfeld S."/>
            <person name="Nielsen R."/>
            <person name="Noor M.A."/>
            <person name="O'Grady P."/>
            <person name="Pachter L."/>
            <person name="Papaceit M."/>
            <person name="Parisi M.J."/>
            <person name="Parisi M."/>
            <person name="Parts L."/>
            <person name="Pedersen J.S."/>
            <person name="Pesole G."/>
            <person name="Phillippy A.M."/>
            <person name="Ponting C.P."/>
            <person name="Pop M."/>
            <person name="Porcelli D."/>
            <person name="Powell J.R."/>
            <person name="Prohaska S."/>
            <person name="Pruitt K."/>
            <person name="Puig M."/>
            <person name="Quesneville H."/>
            <person name="Ram K.R."/>
            <person name="Rand D."/>
            <person name="Rasmussen M.D."/>
            <person name="Reed L.K."/>
            <person name="Reenan R."/>
            <person name="Reily A."/>
            <person name="Remington K.A."/>
            <person name="Rieger T.T."/>
            <person name="Ritchie M.G."/>
            <person name="Robin C."/>
            <person name="Rogers Y.H."/>
            <person name="Rohde C."/>
            <person name="Rozas J."/>
            <person name="Rubenfield M.J."/>
            <person name="Ruiz A."/>
            <person name="Russo S."/>
            <person name="Salzberg S.L."/>
            <person name="Sanchez-Gracia A."/>
            <person name="Saranga D.J."/>
            <person name="Sato H."/>
            <person name="Schaeffer S.W."/>
            <person name="Schatz M.C."/>
            <person name="Schlenke T."/>
            <person name="Schwartz R."/>
            <person name="Segarra C."/>
            <person name="Singh R.S."/>
            <person name="Sirot L."/>
            <person name="Sirota M."/>
            <person name="Sisneros N.B."/>
            <person name="Smith C.D."/>
            <person name="Smith T.F."/>
            <person name="Spieth J."/>
            <person name="Stage D.E."/>
            <person name="Stark A."/>
            <person name="Stephan W."/>
            <person name="Strausberg R.L."/>
            <person name="Strempel S."/>
            <person name="Sturgill D."/>
            <person name="Sutton G."/>
            <person name="Sutton G.G."/>
            <person name="Tao W."/>
            <person name="Teichmann S."/>
            <person name="Tobari Y.N."/>
            <person name="Tomimura Y."/>
            <person name="Tsolas J.M."/>
            <person name="Valente V.L."/>
            <person name="Venter E."/>
            <person name="Venter J.C."/>
            <person name="Vicario S."/>
            <person name="Vieira F.G."/>
            <person name="Vilella A.J."/>
            <person name="Villasante A."/>
            <person name="Walenz B."/>
            <person name="Wang J."/>
            <person name="Wasserman M."/>
            <person name="Watts T."/>
            <person name="Wilson D."/>
            <person name="Wilson R.K."/>
            <person name="Wing R.A."/>
            <person name="Wolfner M.F."/>
            <person name="Wong A."/>
            <person name="Wong G.K."/>
            <person name="Wu C.I."/>
            <person name="Wu G."/>
            <person name="Yamamoto D."/>
            <person name="Yang H.P."/>
            <person name="Yang S.P."/>
            <person name="Yorke J.A."/>
            <person name="Yoshida K."/>
            <person name="Zdobnov E."/>
            <person name="Zhang P."/>
            <person name="Zhang Y."/>
            <person name="Zimin A.V."/>
            <person name="Baldwin J."/>
            <person name="Abdouelleil A."/>
            <person name="Abdulkadir J."/>
            <person name="Abebe A."/>
            <person name="Abera B."/>
            <person name="Abreu J."/>
            <person name="Acer S.C."/>
            <person name="Aftuck L."/>
            <person name="Alexander A."/>
            <person name="An P."/>
            <person name="Anderson E."/>
            <person name="Anderson S."/>
            <person name="Arachi H."/>
            <person name="Azer M."/>
            <person name="Bachantsang P."/>
            <person name="Barry A."/>
            <person name="Bayul T."/>
            <person name="Berlin A."/>
            <person name="Bessette D."/>
            <person name="Bloom T."/>
            <person name="Blye J."/>
            <person name="Boguslavskiy L."/>
            <person name="Bonnet C."/>
            <person name="Boukhgalter B."/>
            <person name="Bourzgui I."/>
            <person name="Brown A."/>
            <person name="Cahill P."/>
            <person name="Channer S."/>
            <person name="Cheshatsang Y."/>
            <person name="Chuda L."/>
            <person name="Citroen M."/>
            <person name="Collymore A."/>
            <person name="Cooke P."/>
            <person name="Costello M."/>
            <person name="D'Aco K."/>
            <person name="Daza R."/>
            <person name="De Haan G."/>
            <person name="DeGray S."/>
            <person name="DeMaso C."/>
            <person name="Dhargay N."/>
            <person name="Dooley K."/>
            <person name="Dooley E."/>
            <person name="Doricent M."/>
            <person name="Dorje P."/>
            <person name="Dorjee K."/>
            <person name="Dupes A."/>
            <person name="Elong R."/>
            <person name="Falk J."/>
            <person name="Farina A."/>
            <person name="Faro S."/>
            <person name="Ferguson D."/>
            <person name="Fisher S."/>
            <person name="Foley C.D."/>
            <person name="Franke A."/>
            <person name="Friedrich D."/>
            <person name="Gadbois L."/>
            <person name="Gearin G."/>
            <person name="Gearin C.R."/>
            <person name="Giannoukos G."/>
            <person name="Goode T."/>
            <person name="Graham J."/>
            <person name="Grandbois E."/>
            <person name="Grewal S."/>
            <person name="Gyaltsen K."/>
            <person name="Hafez N."/>
            <person name="Hagos B."/>
            <person name="Hall J."/>
            <person name="Henson C."/>
            <person name="Hollinger A."/>
            <person name="Honan T."/>
            <person name="Huard M.D."/>
            <person name="Hughes L."/>
            <person name="Hurhula B."/>
            <person name="Husby M.E."/>
            <person name="Kamat A."/>
            <person name="Kanga B."/>
            <person name="Kashin S."/>
            <person name="Khazanovich D."/>
            <person name="Kisner P."/>
            <person name="Lance K."/>
            <person name="Lara M."/>
            <person name="Lee W."/>
            <person name="Lennon N."/>
            <person name="Letendre F."/>
            <person name="LeVine R."/>
            <person name="Lipovsky A."/>
            <person name="Liu X."/>
            <person name="Liu J."/>
            <person name="Liu S."/>
            <person name="Lokyitsang T."/>
            <person name="Lokyitsang Y."/>
            <person name="Lubonja R."/>
            <person name="Lui A."/>
            <person name="MacDonald P."/>
            <person name="Magnisalis V."/>
            <person name="Maru K."/>
            <person name="Matthews C."/>
            <person name="McCusker W."/>
            <person name="McDonough S."/>
            <person name="Mehta T."/>
            <person name="Meldrim J."/>
            <person name="Meneus L."/>
            <person name="Mihai O."/>
            <person name="Mihalev A."/>
            <person name="Mihova T."/>
            <person name="Mittelman R."/>
            <person name="Mlenga V."/>
            <person name="Montmayeur A."/>
            <person name="Mulrain L."/>
            <person name="Navidi A."/>
            <person name="Naylor J."/>
            <person name="Negash T."/>
            <person name="Nguyen T."/>
            <person name="Nguyen N."/>
            <person name="Nicol R."/>
            <person name="Norbu C."/>
            <person name="Norbu N."/>
            <person name="Novod N."/>
            <person name="O'Neill B."/>
            <person name="Osman S."/>
            <person name="Markiewicz E."/>
            <person name="Oyono O.L."/>
            <person name="Patti C."/>
            <person name="Phunkhang P."/>
            <person name="Pierre F."/>
            <person name="Priest M."/>
            <person name="Raghuraman S."/>
            <person name="Rege F."/>
            <person name="Reyes R."/>
            <person name="Rise C."/>
            <person name="Rogov P."/>
            <person name="Ross K."/>
            <person name="Ryan E."/>
            <person name="Settipalli S."/>
            <person name="Shea T."/>
            <person name="Sherpa N."/>
            <person name="Shi L."/>
            <person name="Shih D."/>
            <person name="Sparrow T."/>
            <person name="Spaulding J."/>
            <person name="Stalker J."/>
            <person name="Stange-Thomann N."/>
            <person name="Stavropoulos S."/>
            <person name="Stone C."/>
            <person name="Strader C."/>
            <person name="Tesfaye S."/>
            <person name="Thomson T."/>
            <person name="Thoulutsang Y."/>
            <person name="Thoulutsang D."/>
            <person name="Topham K."/>
            <person name="Topping I."/>
            <person name="Tsamla T."/>
            <person name="Vassiliev H."/>
            <person name="Vo A."/>
            <person name="Wangchuk T."/>
            <person name="Wangdi T."/>
            <person name="Weiand M."/>
            <person name="Wilkinson J."/>
            <person name="Wilson A."/>
            <person name="Yadav S."/>
            <person name="Young G."/>
            <person name="Yu Q."/>
            <person name="Zembek L."/>
            <person name="Zhong D."/>
            <person name="Zimmer A."/>
            <person name="Zwirko Z."/>
            <person name="Jaffe D.B."/>
            <person name="Alvarez P."/>
            <person name="Brockman W."/>
            <person name="Butler J."/>
            <person name="Chin C."/>
            <person name="Gnerre S."/>
            <person name="Grabherr M."/>
            <person name="Kleber M."/>
            <person name="Mauceli E."/>
            <person name="MacCallum I."/>
        </authorList>
    </citation>
    <scope>NUCLEOTIDE SEQUENCE [LARGE SCALE GENOMIC DNA]</scope>
    <source>
        <strain evidence="16">Tucson 14030-0811.24</strain>
    </source>
</reference>